<dbReference type="Pfam" id="PF00155">
    <property type="entry name" value="Aminotran_1_2"/>
    <property type="match status" value="1"/>
</dbReference>
<comment type="caution">
    <text evidence="8">The sequence shown here is derived from an EMBL/GenBank/DDBJ whole genome shotgun (WGS) entry which is preliminary data.</text>
</comment>
<dbReference type="EMBL" id="MFZM01000037">
    <property type="protein sequence ID" value="OGK22642.1"/>
    <property type="molecule type" value="Genomic_DNA"/>
</dbReference>
<evidence type="ECO:0000313" key="8">
    <source>
        <dbReference type="EMBL" id="OGK22642.1"/>
    </source>
</evidence>
<evidence type="ECO:0000256" key="5">
    <source>
        <dbReference type="ARBA" id="ARBA00022898"/>
    </source>
</evidence>
<dbReference type="InterPro" id="IPR015422">
    <property type="entry name" value="PyrdxlP-dep_Trfase_small"/>
</dbReference>
<dbReference type="Proteomes" id="UP000177159">
    <property type="component" value="Unassembled WGS sequence"/>
</dbReference>
<evidence type="ECO:0000256" key="3">
    <source>
        <dbReference type="ARBA" id="ARBA00022576"/>
    </source>
</evidence>
<keyword evidence="3 6" id="KW-0032">Aminotransferase</keyword>
<proteinExistence type="inferred from homology"/>
<evidence type="ECO:0000256" key="6">
    <source>
        <dbReference type="RuleBase" id="RU000481"/>
    </source>
</evidence>
<dbReference type="InterPro" id="IPR004839">
    <property type="entry name" value="Aminotransferase_I/II_large"/>
</dbReference>
<dbReference type="EC" id="2.6.1.-" evidence="6"/>
<gene>
    <name evidence="8" type="ORF">A3C24_00435</name>
</gene>
<evidence type="ECO:0000256" key="2">
    <source>
        <dbReference type="ARBA" id="ARBA00007441"/>
    </source>
</evidence>
<dbReference type="InterPro" id="IPR015424">
    <property type="entry name" value="PyrdxlP-dep_Trfase"/>
</dbReference>
<keyword evidence="4 6" id="KW-0808">Transferase</keyword>
<comment type="similarity">
    <text evidence="2 6">Belongs to the class-I pyridoxal-phosphate-dependent aminotransferase family.</text>
</comment>
<dbReference type="GO" id="GO:0008483">
    <property type="term" value="F:transaminase activity"/>
    <property type="evidence" value="ECO:0007669"/>
    <property type="project" value="UniProtKB-KW"/>
</dbReference>
<accession>A0A1F7GVZ1</accession>
<sequence length="401" mass="45369">MKKLSWITDHIPASPIRELVPFAEKAKLNGVKIYHLNIGEPDIETPDVMLDALRSWSYKSVPYANSQGERVLLQSLLKYYKKLGFGNIGIDNLQITMGGSEGILWSLIATCEPGDEVITFEPFYTNYISYIMRSRARLVPIRTRIEDNFHVPRKSIIERTITKKTKAILLCNPSNPTGTVFAQDEVDMLMQIAIKHGLYVISDEVYREFVYNGTKPYSVLNYLEKYPEGVILVDSLSKRYSLCGARLGVLLSQNKKLMQIFLRFAQARLSAGFIDQHVAAQLDRVDDSYFKGVIEEYDKRRTVLVNGLRKIPGVVCSQPEGAFYVIVKLPVKNASHFAKWLLTDFHEHKETVMVAPATGFYATKGLGKDEVRIAYVLNVGALERSVEILSKALKEYVLLSS</sequence>
<dbReference type="AlphaFoldDB" id="A0A1F7GVZ1"/>
<dbReference type="PRINTS" id="PR00753">
    <property type="entry name" value="ACCSYNTHASE"/>
</dbReference>
<evidence type="ECO:0000259" key="7">
    <source>
        <dbReference type="Pfam" id="PF00155"/>
    </source>
</evidence>
<evidence type="ECO:0000256" key="1">
    <source>
        <dbReference type="ARBA" id="ARBA00001933"/>
    </source>
</evidence>
<dbReference type="Gene3D" id="3.40.640.10">
    <property type="entry name" value="Type I PLP-dependent aspartate aminotransferase-like (Major domain)"/>
    <property type="match status" value="1"/>
</dbReference>
<dbReference type="CDD" id="cd00609">
    <property type="entry name" value="AAT_like"/>
    <property type="match status" value="1"/>
</dbReference>
<dbReference type="GO" id="GO:0030170">
    <property type="term" value="F:pyridoxal phosphate binding"/>
    <property type="evidence" value="ECO:0007669"/>
    <property type="project" value="InterPro"/>
</dbReference>
<organism evidence="8 9">
    <name type="scientific">Candidatus Roizmanbacteria bacterium RIFCSPHIGHO2_02_FULL_37_24</name>
    <dbReference type="NCBI Taxonomy" id="1802037"/>
    <lineage>
        <taxon>Bacteria</taxon>
        <taxon>Candidatus Roizmaniibacteriota</taxon>
    </lineage>
</organism>
<keyword evidence="5" id="KW-0663">Pyridoxal phosphate</keyword>
<dbReference type="InterPro" id="IPR004838">
    <property type="entry name" value="NHTrfase_class1_PyrdxlP-BS"/>
</dbReference>
<dbReference type="NCBIfam" id="NF005744">
    <property type="entry name" value="PRK07568.1"/>
    <property type="match status" value="1"/>
</dbReference>
<dbReference type="Gene3D" id="3.90.1150.10">
    <property type="entry name" value="Aspartate Aminotransferase, domain 1"/>
    <property type="match status" value="1"/>
</dbReference>
<dbReference type="SUPFAM" id="SSF53383">
    <property type="entry name" value="PLP-dependent transferases"/>
    <property type="match status" value="1"/>
</dbReference>
<name>A0A1F7GVZ1_9BACT</name>
<evidence type="ECO:0000256" key="4">
    <source>
        <dbReference type="ARBA" id="ARBA00022679"/>
    </source>
</evidence>
<dbReference type="PANTHER" id="PTHR46383">
    <property type="entry name" value="ASPARTATE AMINOTRANSFERASE"/>
    <property type="match status" value="1"/>
</dbReference>
<dbReference type="GO" id="GO:0006520">
    <property type="term" value="P:amino acid metabolic process"/>
    <property type="evidence" value="ECO:0007669"/>
    <property type="project" value="InterPro"/>
</dbReference>
<comment type="cofactor">
    <cofactor evidence="1 6">
        <name>pyridoxal 5'-phosphate</name>
        <dbReference type="ChEBI" id="CHEBI:597326"/>
    </cofactor>
</comment>
<reference evidence="8 9" key="1">
    <citation type="journal article" date="2016" name="Nat. Commun.">
        <title>Thousands of microbial genomes shed light on interconnected biogeochemical processes in an aquifer system.</title>
        <authorList>
            <person name="Anantharaman K."/>
            <person name="Brown C.T."/>
            <person name="Hug L.A."/>
            <person name="Sharon I."/>
            <person name="Castelle C.J."/>
            <person name="Probst A.J."/>
            <person name="Thomas B.C."/>
            <person name="Singh A."/>
            <person name="Wilkins M.J."/>
            <person name="Karaoz U."/>
            <person name="Brodie E.L."/>
            <person name="Williams K.H."/>
            <person name="Hubbard S.S."/>
            <person name="Banfield J.F."/>
        </authorList>
    </citation>
    <scope>NUCLEOTIDE SEQUENCE [LARGE SCALE GENOMIC DNA]</scope>
</reference>
<dbReference type="PANTHER" id="PTHR46383:SF1">
    <property type="entry name" value="ASPARTATE AMINOTRANSFERASE"/>
    <property type="match status" value="1"/>
</dbReference>
<dbReference type="InterPro" id="IPR050596">
    <property type="entry name" value="AspAT/PAT-like"/>
</dbReference>
<evidence type="ECO:0000313" key="9">
    <source>
        <dbReference type="Proteomes" id="UP000177159"/>
    </source>
</evidence>
<feature type="domain" description="Aminotransferase class I/classII large" evidence="7">
    <location>
        <begin position="34"/>
        <end position="383"/>
    </location>
</feature>
<dbReference type="PROSITE" id="PS00105">
    <property type="entry name" value="AA_TRANSFER_CLASS_1"/>
    <property type="match status" value="1"/>
</dbReference>
<dbReference type="InterPro" id="IPR015421">
    <property type="entry name" value="PyrdxlP-dep_Trfase_major"/>
</dbReference>
<protein>
    <recommendedName>
        <fullName evidence="6">Aminotransferase</fullName>
        <ecNumber evidence="6">2.6.1.-</ecNumber>
    </recommendedName>
</protein>